<dbReference type="EMBL" id="JARPUR010000001">
    <property type="protein sequence ID" value="KAK4887495.1"/>
    <property type="molecule type" value="Genomic_DNA"/>
</dbReference>
<evidence type="ECO:0000256" key="1">
    <source>
        <dbReference type="ARBA" id="ARBA00022723"/>
    </source>
</evidence>
<evidence type="ECO:0000256" key="3">
    <source>
        <dbReference type="ARBA" id="ARBA00022833"/>
    </source>
</evidence>
<dbReference type="Proteomes" id="UP001353858">
    <property type="component" value="Unassembled WGS sequence"/>
</dbReference>
<accession>A0AAN7QBX6</accession>
<keyword evidence="9" id="KW-1185">Reference proteome</keyword>
<dbReference type="PROSITE" id="PS50950">
    <property type="entry name" value="ZF_THAP"/>
    <property type="match status" value="1"/>
</dbReference>
<evidence type="ECO:0000256" key="2">
    <source>
        <dbReference type="ARBA" id="ARBA00022771"/>
    </source>
</evidence>
<dbReference type="Pfam" id="PF05485">
    <property type="entry name" value="THAP"/>
    <property type="match status" value="1"/>
</dbReference>
<dbReference type="GO" id="GO:0008270">
    <property type="term" value="F:zinc ion binding"/>
    <property type="evidence" value="ECO:0007669"/>
    <property type="project" value="UniProtKB-KW"/>
</dbReference>
<dbReference type="SMART" id="SM00980">
    <property type="entry name" value="THAP"/>
    <property type="match status" value="1"/>
</dbReference>
<dbReference type="AlphaFoldDB" id="A0AAN7QBX6"/>
<dbReference type="InterPro" id="IPR006612">
    <property type="entry name" value="THAP_Znf"/>
</dbReference>
<evidence type="ECO:0000256" key="6">
    <source>
        <dbReference type="SAM" id="MobiDB-lite"/>
    </source>
</evidence>
<gene>
    <name evidence="8" type="ORF">RN001_003766</name>
</gene>
<keyword evidence="2 5" id="KW-0863">Zinc-finger</keyword>
<evidence type="ECO:0000259" key="7">
    <source>
        <dbReference type="PROSITE" id="PS50950"/>
    </source>
</evidence>
<sequence length="151" mass="16609">MSKKRCIVEGCPSLHKLFTLPAPKERRDVWLEMVQREDLSSLPYSTLKSYGVCAAHFPPAAFTDASQRKLCLNSFPTGISEESGQTGSVTPPEEITPSNFDTSPTKCDDKVLRMTTRTYGRVGVAPEYAAGAENIEMPSTSRQPVCRNLHG</sequence>
<proteinExistence type="predicted"/>
<organism evidence="8 9">
    <name type="scientific">Aquatica leii</name>
    <dbReference type="NCBI Taxonomy" id="1421715"/>
    <lineage>
        <taxon>Eukaryota</taxon>
        <taxon>Metazoa</taxon>
        <taxon>Ecdysozoa</taxon>
        <taxon>Arthropoda</taxon>
        <taxon>Hexapoda</taxon>
        <taxon>Insecta</taxon>
        <taxon>Pterygota</taxon>
        <taxon>Neoptera</taxon>
        <taxon>Endopterygota</taxon>
        <taxon>Coleoptera</taxon>
        <taxon>Polyphaga</taxon>
        <taxon>Elateriformia</taxon>
        <taxon>Elateroidea</taxon>
        <taxon>Lampyridae</taxon>
        <taxon>Luciolinae</taxon>
        <taxon>Aquatica</taxon>
    </lineage>
</organism>
<protein>
    <recommendedName>
        <fullName evidence="7">THAP-type domain-containing protein</fullName>
    </recommendedName>
</protein>
<comment type="caution">
    <text evidence="8">The sequence shown here is derived from an EMBL/GenBank/DDBJ whole genome shotgun (WGS) entry which is preliminary data.</text>
</comment>
<evidence type="ECO:0000256" key="5">
    <source>
        <dbReference type="PROSITE-ProRule" id="PRU00309"/>
    </source>
</evidence>
<keyword evidence="3" id="KW-0862">Zinc</keyword>
<name>A0AAN7QBX6_9COLE</name>
<keyword evidence="1" id="KW-0479">Metal-binding</keyword>
<feature type="domain" description="THAP-type" evidence="7">
    <location>
        <begin position="1"/>
        <end position="79"/>
    </location>
</feature>
<reference evidence="9" key="1">
    <citation type="submission" date="2023-01" db="EMBL/GenBank/DDBJ databases">
        <title>Key to firefly adult light organ development and bioluminescence: homeobox transcription factors regulate luciferase expression and transportation to peroxisome.</title>
        <authorList>
            <person name="Fu X."/>
        </authorList>
    </citation>
    <scope>NUCLEOTIDE SEQUENCE [LARGE SCALE GENOMIC DNA]</scope>
</reference>
<dbReference type="GO" id="GO:0003677">
    <property type="term" value="F:DNA binding"/>
    <property type="evidence" value="ECO:0007669"/>
    <property type="project" value="UniProtKB-UniRule"/>
</dbReference>
<dbReference type="SUPFAM" id="SSF57716">
    <property type="entry name" value="Glucocorticoid receptor-like (DNA-binding domain)"/>
    <property type="match status" value="1"/>
</dbReference>
<evidence type="ECO:0000313" key="8">
    <source>
        <dbReference type="EMBL" id="KAK4887495.1"/>
    </source>
</evidence>
<feature type="region of interest" description="Disordered" evidence="6">
    <location>
        <begin position="81"/>
        <end position="104"/>
    </location>
</feature>
<evidence type="ECO:0000313" key="9">
    <source>
        <dbReference type="Proteomes" id="UP001353858"/>
    </source>
</evidence>
<evidence type="ECO:0000256" key="4">
    <source>
        <dbReference type="ARBA" id="ARBA00023125"/>
    </source>
</evidence>
<keyword evidence="4 5" id="KW-0238">DNA-binding</keyword>